<dbReference type="Proteomes" id="UP000070412">
    <property type="component" value="Unassembled WGS sequence"/>
</dbReference>
<feature type="compositionally biased region" description="Basic and acidic residues" evidence="1">
    <location>
        <begin position="1"/>
        <end position="10"/>
    </location>
</feature>
<reference evidence="5" key="1">
    <citation type="journal article" date="2020" name="PLoS Negl. Trop. Dis.">
        <title>High-quality nuclear genome for Sarcoptes scabiei-A critical resource for a neglected parasite.</title>
        <authorList>
            <person name="Korhonen P.K."/>
            <person name="Gasser R.B."/>
            <person name="Ma G."/>
            <person name="Wang T."/>
            <person name="Stroehlein A.J."/>
            <person name="Young N.D."/>
            <person name="Ang C.S."/>
            <person name="Fernando D.D."/>
            <person name="Lu H.C."/>
            <person name="Taylor S."/>
            <person name="Reynolds S.L."/>
            <person name="Mofiz E."/>
            <person name="Najaraj S.H."/>
            <person name="Gowda H."/>
            <person name="Madugundu A."/>
            <person name="Renuse S."/>
            <person name="Holt D."/>
            <person name="Pandey A."/>
            <person name="Papenfuss A.T."/>
            <person name="Fischer K."/>
        </authorList>
    </citation>
    <scope>NUCLEOTIDE SEQUENCE [LARGE SCALE GENOMIC DNA]</scope>
</reference>
<gene>
    <name evidence="3" type="ORF">SSS_3563</name>
</gene>
<evidence type="ECO:0000313" key="4">
    <source>
        <dbReference type="EnsemblMetazoa" id="KAF7488941.1"/>
    </source>
</evidence>
<keyword evidence="2" id="KW-1133">Transmembrane helix</keyword>
<keyword evidence="2" id="KW-0472">Membrane</keyword>
<accession>A0A834VA01</accession>
<keyword evidence="5" id="KW-1185">Reference proteome</keyword>
<feature type="transmembrane region" description="Helical" evidence="2">
    <location>
        <begin position="254"/>
        <end position="274"/>
    </location>
</feature>
<evidence type="ECO:0000313" key="5">
    <source>
        <dbReference type="Proteomes" id="UP000070412"/>
    </source>
</evidence>
<sequence>MDRSQSEKNAKIMPENLSSNDLSNRLNQSMSVSLRNEENLQNQDESQQRSESSTHQEINCERSTTISSTNRLFEVHERMMNNLTIVSFDPQSIQNRFNNEKYLKIKFFYLILLLVMFCYTIIMVIIMCELRNSFHQRQSISEIHTKSNEKNQSFSNFDSDSDSDSNHHIHSDRHHFYQNDFDRDRTKKSFLNEMILFDSINSFIYLMAMIAVLRESYVVTMATNLTMLISLVHFVCEIFFHKEIDINPSLQQNLFDAFIRSGVILMAIVFAKQLKHRREFYRSMRQKKSITSFRDDYFNNNNNNNNNNNSSNLIASEINLNNSIDMESDRRLDSTRNGNESSFDDSPPSYNDALQCPMLSIEYLHRNRIENVSL</sequence>
<feature type="compositionally biased region" description="Polar residues" evidence="1">
    <location>
        <begin position="36"/>
        <end position="45"/>
    </location>
</feature>
<keyword evidence="2" id="KW-0812">Transmembrane</keyword>
<protein>
    <submittedName>
        <fullName evidence="3 4">Uncharacterized protein</fullName>
    </submittedName>
</protein>
<dbReference type="EnsemblMetazoa" id="SSS_3563s_mrna">
    <property type="protein sequence ID" value="KAF7488941.1"/>
    <property type="gene ID" value="SSS_3563"/>
</dbReference>
<feature type="region of interest" description="Disordered" evidence="1">
    <location>
        <begin position="329"/>
        <end position="351"/>
    </location>
</feature>
<evidence type="ECO:0000256" key="1">
    <source>
        <dbReference type="SAM" id="MobiDB-lite"/>
    </source>
</evidence>
<proteinExistence type="predicted"/>
<reference evidence="4" key="3">
    <citation type="submission" date="2022-06" db="UniProtKB">
        <authorList>
            <consortium name="EnsemblMetazoa"/>
        </authorList>
    </citation>
    <scope>IDENTIFICATION</scope>
</reference>
<feature type="region of interest" description="Disordered" evidence="1">
    <location>
        <begin position="1"/>
        <end position="23"/>
    </location>
</feature>
<feature type="transmembrane region" description="Helical" evidence="2">
    <location>
        <begin position="107"/>
        <end position="127"/>
    </location>
</feature>
<evidence type="ECO:0000313" key="3">
    <source>
        <dbReference type="EMBL" id="KAF7488941.1"/>
    </source>
</evidence>
<name>A0A834VA01_SARSC</name>
<feature type="transmembrane region" description="Helical" evidence="2">
    <location>
        <begin position="194"/>
        <end position="213"/>
    </location>
</feature>
<organism evidence="3">
    <name type="scientific">Sarcoptes scabiei</name>
    <name type="common">Itch mite</name>
    <name type="synonym">Acarus scabiei</name>
    <dbReference type="NCBI Taxonomy" id="52283"/>
    <lineage>
        <taxon>Eukaryota</taxon>
        <taxon>Metazoa</taxon>
        <taxon>Ecdysozoa</taxon>
        <taxon>Arthropoda</taxon>
        <taxon>Chelicerata</taxon>
        <taxon>Arachnida</taxon>
        <taxon>Acari</taxon>
        <taxon>Acariformes</taxon>
        <taxon>Sarcoptiformes</taxon>
        <taxon>Astigmata</taxon>
        <taxon>Psoroptidia</taxon>
        <taxon>Sarcoptoidea</taxon>
        <taxon>Sarcoptidae</taxon>
        <taxon>Sarcoptinae</taxon>
        <taxon>Sarcoptes</taxon>
    </lineage>
</organism>
<feature type="compositionally biased region" description="Basic and acidic residues" evidence="1">
    <location>
        <begin position="46"/>
        <end position="60"/>
    </location>
</feature>
<feature type="transmembrane region" description="Helical" evidence="2">
    <location>
        <begin position="225"/>
        <end position="242"/>
    </location>
</feature>
<evidence type="ECO:0000256" key="2">
    <source>
        <dbReference type="SAM" id="Phobius"/>
    </source>
</evidence>
<dbReference type="AlphaFoldDB" id="A0A834VA01"/>
<reference evidence="3" key="2">
    <citation type="submission" date="2020-01" db="EMBL/GenBank/DDBJ databases">
        <authorList>
            <person name="Korhonen P.K.K."/>
            <person name="Guangxu M.G."/>
            <person name="Wang T.W."/>
            <person name="Stroehlein A.J.S."/>
            <person name="Young N.D."/>
            <person name="Ang C.-S.A."/>
            <person name="Fernando D.W.F."/>
            <person name="Lu H.L."/>
            <person name="Taylor S.T."/>
            <person name="Ehtesham M.E.M."/>
            <person name="Najaraj S.H.N."/>
            <person name="Harsha G.H.G."/>
            <person name="Madugundu A.M."/>
            <person name="Renuse S.R."/>
            <person name="Holt D.H."/>
            <person name="Pandey A.P."/>
            <person name="Papenfuss A.P."/>
            <person name="Gasser R.B.G."/>
            <person name="Fischer K.F."/>
        </authorList>
    </citation>
    <scope>NUCLEOTIDE SEQUENCE</scope>
    <source>
        <strain evidence="3">SSS_KF_BRIS2020</strain>
    </source>
</reference>
<dbReference type="EMBL" id="WVUK01000065">
    <property type="protein sequence ID" value="KAF7488941.1"/>
    <property type="molecule type" value="Genomic_DNA"/>
</dbReference>
<feature type="region of interest" description="Disordered" evidence="1">
    <location>
        <begin position="150"/>
        <end position="170"/>
    </location>
</feature>
<feature type="region of interest" description="Disordered" evidence="1">
    <location>
        <begin position="36"/>
        <end position="61"/>
    </location>
</feature>